<comment type="subunit">
    <text evidence="4 14">Homodimer.</text>
</comment>
<evidence type="ECO:0000313" key="15">
    <source>
        <dbReference type="EMBL" id="HEM67527.1"/>
    </source>
</evidence>
<keyword evidence="10 14" id="KW-0949">S-adenosyl-L-methionine</keyword>
<feature type="binding site" evidence="14">
    <location>
        <begin position="140"/>
        <end position="147"/>
    </location>
    <ligand>
        <name>S-adenosyl-L-methionine</name>
        <dbReference type="ChEBI" id="CHEBI:59789"/>
    </ligand>
</feature>
<evidence type="ECO:0000256" key="8">
    <source>
        <dbReference type="ARBA" id="ARBA00022603"/>
    </source>
</evidence>
<dbReference type="InterPro" id="IPR029026">
    <property type="entry name" value="tRNA_m1G_MTases_N"/>
</dbReference>
<accession>A0A7J2U5D4</accession>
<evidence type="ECO:0000256" key="11">
    <source>
        <dbReference type="ARBA" id="ARBA00022694"/>
    </source>
</evidence>
<keyword evidence="11 14" id="KW-0819">tRNA processing</keyword>
<evidence type="ECO:0000256" key="12">
    <source>
        <dbReference type="ARBA" id="ARBA00029826"/>
    </source>
</evidence>
<dbReference type="GO" id="GO:0002128">
    <property type="term" value="P:tRNA nucleoside ribose methylation"/>
    <property type="evidence" value="ECO:0007669"/>
    <property type="project" value="UniProtKB-UniRule"/>
</dbReference>
<dbReference type="Pfam" id="PF01994">
    <property type="entry name" value="Trm56"/>
    <property type="match status" value="1"/>
</dbReference>
<evidence type="ECO:0000256" key="2">
    <source>
        <dbReference type="ARBA" id="ARBA00004496"/>
    </source>
</evidence>
<keyword evidence="8 14" id="KW-0489">Methyltransferase</keyword>
<dbReference type="CDD" id="cd18083">
    <property type="entry name" value="aTrm56-like"/>
    <property type="match status" value="1"/>
</dbReference>
<evidence type="ECO:0000256" key="4">
    <source>
        <dbReference type="ARBA" id="ARBA00011738"/>
    </source>
</evidence>
<comment type="similarity">
    <text evidence="3 14">Belongs to the aTrm56 family.</text>
</comment>
<feature type="binding site" evidence="14">
    <location>
        <begin position="122"/>
        <end position="126"/>
    </location>
    <ligand>
        <name>S-adenosyl-L-methionine</name>
        <dbReference type="ChEBI" id="CHEBI:59789"/>
    </ligand>
</feature>
<evidence type="ECO:0000256" key="14">
    <source>
        <dbReference type="HAMAP-Rule" id="MF_00077"/>
    </source>
</evidence>
<dbReference type="InterPro" id="IPR029028">
    <property type="entry name" value="Alpha/beta_knot_MTases"/>
</dbReference>
<evidence type="ECO:0000256" key="7">
    <source>
        <dbReference type="ARBA" id="ARBA00022490"/>
    </source>
</evidence>
<comment type="subcellular location">
    <subcellularLocation>
        <location evidence="2 14">Cytoplasm</location>
    </subcellularLocation>
</comment>
<evidence type="ECO:0000256" key="9">
    <source>
        <dbReference type="ARBA" id="ARBA00022679"/>
    </source>
</evidence>
<organism evidence="15">
    <name type="scientific">Ignisphaera aggregans</name>
    <dbReference type="NCBI Taxonomy" id="334771"/>
    <lineage>
        <taxon>Archaea</taxon>
        <taxon>Thermoproteota</taxon>
        <taxon>Thermoprotei</taxon>
        <taxon>Desulfurococcales</taxon>
        <taxon>Desulfurococcaceae</taxon>
        <taxon>Ignisphaera</taxon>
    </lineage>
</organism>
<sequence length="190" mass="21539">MPSCTTVEELGKYVYILRLGHRPHRDQRVTTHVALVARAFGALGVYIAEVRDENVRESVLKVVDRWGGKYFSVVDGVDPIDIVKQFKAENSCVVHLTMYGIPVDNIIKDVIEKCKKILIIVGAEKVERIYYELADYNIAIGNQPHSEVSALAIFLDRLWQGREMNICFSDAKYYIVPSARCKVVKHVGRS</sequence>
<dbReference type="AlphaFoldDB" id="A0A7J2U5D4"/>
<dbReference type="EMBL" id="DSEU01000056">
    <property type="protein sequence ID" value="HEM67527.1"/>
    <property type="molecule type" value="Genomic_DNA"/>
</dbReference>
<dbReference type="GO" id="GO:0106059">
    <property type="term" value="F:tRNA (cytidine(56)-2'-O)-methyltransferase activity"/>
    <property type="evidence" value="ECO:0007669"/>
    <property type="project" value="UniProtKB-EC"/>
</dbReference>
<dbReference type="PIRSF" id="PIRSF016123">
    <property type="entry name" value="UCP016123"/>
    <property type="match status" value="1"/>
</dbReference>
<keyword evidence="7 14" id="KW-0963">Cytoplasm</keyword>
<reference evidence="15" key="1">
    <citation type="journal article" date="2020" name="mSystems">
        <title>Genome- and Community-Level Interaction Insights into Carbon Utilization and Element Cycling Functions of Hydrothermarchaeota in Hydrothermal Sediment.</title>
        <authorList>
            <person name="Zhou Z."/>
            <person name="Liu Y."/>
            <person name="Xu W."/>
            <person name="Pan J."/>
            <person name="Luo Z.H."/>
            <person name="Li M."/>
        </authorList>
    </citation>
    <scope>NUCLEOTIDE SEQUENCE [LARGE SCALE GENOMIC DNA]</scope>
    <source>
        <strain evidence="15">SpSt-125</strain>
    </source>
</reference>
<dbReference type="PANTHER" id="PTHR42197:SF1">
    <property type="entry name" value="TRNA (CYTIDINE(56)-2'-O)-METHYLTRANSFERASE"/>
    <property type="match status" value="1"/>
</dbReference>
<evidence type="ECO:0000256" key="13">
    <source>
        <dbReference type="ARBA" id="ARBA00047792"/>
    </source>
</evidence>
<gene>
    <name evidence="15" type="ORF">ENO26_08225</name>
</gene>
<evidence type="ECO:0000256" key="5">
    <source>
        <dbReference type="ARBA" id="ARBA00012624"/>
    </source>
</evidence>
<dbReference type="InterPro" id="IPR002845">
    <property type="entry name" value="tRNA_mtfrase_aTrm56"/>
</dbReference>
<feature type="binding site" evidence="14">
    <location>
        <position position="96"/>
    </location>
    <ligand>
        <name>S-adenosyl-L-methionine</name>
        <dbReference type="ChEBI" id="CHEBI:59789"/>
    </ligand>
</feature>
<evidence type="ECO:0000256" key="1">
    <source>
        <dbReference type="ARBA" id="ARBA00003959"/>
    </source>
</evidence>
<evidence type="ECO:0000256" key="10">
    <source>
        <dbReference type="ARBA" id="ARBA00022691"/>
    </source>
</evidence>
<keyword evidence="9 14" id="KW-0808">Transferase</keyword>
<comment type="function">
    <text evidence="1 14">Specifically catalyzes the AdoMet-dependent 2'-O-ribose methylation of cytidine at position 56 in tRNAs.</text>
</comment>
<dbReference type="Gene3D" id="3.40.1280.10">
    <property type="match status" value="1"/>
</dbReference>
<protein>
    <recommendedName>
        <fullName evidence="6 14">tRNA (cytidine(56)-2'-O)-methyltransferase</fullName>
        <ecNumber evidence="5 14">2.1.1.206</ecNumber>
    </recommendedName>
    <alternativeName>
        <fullName evidence="12 14">tRNA ribose 2'-O-methyltransferase aTrm56</fullName>
    </alternativeName>
</protein>
<comment type="catalytic activity">
    <reaction evidence="13 14">
        <text>cytidine(56) in tRNA + S-adenosyl-L-methionine = 2'-O-methylcytidine(56) in tRNA + S-adenosyl-L-homocysteine + H(+)</text>
        <dbReference type="Rhea" id="RHEA:42968"/>
        <dbReference type="Rhea" id="RHEA-COMP:10308"/>
        <dbReference type="Rhea" id="RHEA-COMP:10309"/>
        <dbReference type="ChEBI" id="CHEBI:15378"/>
        <dbReference type="ChEBI" id="CHEBI:57856"/>
        <dbReference type="ChEBI" id="CHEBI:59789"/>
        <dbReference type="ChEBI" id="CHEBI:74495"/>
        <dbReference type="ChEBI" id="CHEBI:82748"/>
        <dbReference type="EC" id="2.1.1.206"/>
    </reaction>
</comment>
<evidence type="ECO:0000256" key="3">
    <source>
        <dbReference type="ARBA" id="ARBA00010324"/>
    </source>
</evidence>
<proteinExistence type="inferred from homology"/>
<dbReference type="PANTHER" id="PTHR42197">
    <property type="entry name" value="TRNA (CYTIDINE(56)-2'-O)-METHYLTRANSFERASE"/>
    <property type="match status" value="1"/>
</dbReference>
<comment type="caution">
    <text evidence="15">The sequence shown here is derived from an EMBL/GenBank/DDBJ whole genome shotgun (WGS) entry which is preliminary data.</text>
</comment>
<name>A0A7J2U5D4_9CREN</name>
<dbReference type="EC" id="2.1.1.206" evidence="5 14"/>
<dbReference type="SUPFAM" id="SSF75217">
    <property type="entry name" value="alpha/beta knot"/>
    <property type="match status" value="1"/>
</dbReference>
<dbReference type="HAMAP" id="MF_00077">
    <property type="entry name" value="tRNA_methyltr_aTrm56"/>
    <property type="match status" value="1"/>
</dbReference>
<evidence type="ECO:0000256" key="6">
    <source>
        <dbReference type="ARBA" id="ARBA00013709"/>
    </source>
</evidence>
<dbReference type="GO" id="GO:0005737">
    <property type="term" value="C:cytoplasm"/>
    <property type="evidence" value="ECO:0007669"/>
    <property type="project" value="UniProtKB-SubCell"/>
</dbReference>